<dbReference type="GO" id="GO:0009007">
    <property type="term" value="F:site-specific DNA-methyltransferase (adenine-specific) activity"/>
    <property type="evidence" value="ECO:0007669"/>
    <property type="project" value="UniProtKB-EC"/>
</dbReference>
<name>A0A1V4I245_NITVU</name>
<keyword evidence="7" id="KW-1185">Reference proteome</keyword>
<comment type="caution">
    <text evidence="6">The sequence shown here is derived from an EMBL/GenBank/DDBJ whole genome shotgun (WGS) entry which is preliminary data.</text>
</comment>
<evidence type="ECO:0000256" key="1">
    <source>
        <dbReference type="ARBA" id="ARBA00011900"/>
    </source>
</evidence>
<gene>
    <name evidence="6" type="ORF">B2M20_03030</name>
</gene>
<dbReference type="GO" id="GO:0008170">
    <property type="term" value="F:N-methyltransferase activity"/>
    <property type="evidence" value="ECO:0007669"/>
    <property type="project" value="InterPro"/>
</dbReference>
<feature type="domain" description="DNA methylase N-4/N-6" evidence="5">
    <location>
        <begin position="1"/>
        <end position="204"/>
    </location>
</feature>
<dbReference type="Pfam" id="PF01555">
    <property type="entry name" value="N6_N4_Mtase"/>
    <property type="match status" value="1"/>
</dbReference>
<keyword evidence="3" id="KW-0808">Transferase</keyword>
<evidence type="ECO:0000313" key="7">
    <source>
        <dbReference type="Proteomes" id="UP000189940"/>
    </source>
</evidence>
<dbReference type="Gene3D" id="3.40.50.150">
    <property type="entry name" value="Vaccinia Virus protein VP39"/>
    <property type="match status" value="1"/>
</dbReference>
<organism evidence="6 7">
    <name type="scientific">Nitrobacter vulgaris</name>
    <dbReference type="NCBI Taxonomy" id="29421"/>
    <lineage>
        <taxon>Bacteria</taxon>
        <taxon>Pseudomonadati</taxon>
        <taxon>Pseudomonadota</taxon>
        <taxon>Alphaproteobacteria</taxon>
        <taxon>Hyphomicrobiales</taxon>
        <taxon>Nitrobacteraceae</taxon>
        <taxon>Nitrobacter</taxon>
    </lineage>
</organism>
<proteinExistence type="predicted"/>
<protein>
    <recommendedName>
        <fullName evidence="1">site-specific DNA-methyltransferase (adenine-specific)</fullName>
        <ecNumber evidence="1">2.1.1.72</ecNumber>
    </recommendedName>
</protein>
<dbReference type="AlphaFoldDB" id="A0A1V4I245"/>
<sequence length="407" mass="45914">MPNDNDPGIAPMHDHILVFQASEDFQRNLLPRTDKQLDRYKNIDADPRGDWSSDNYVSNKSKYERPTLWYSIKHPKTGLDVWPDENAVWRYSKEKHLQLDSDNRLYWGPDQSYEKPRIKRFLTEIQDGVVPSTWWDFREVGHNDEGQKETGELIGKKIFSTPKPVRMLKRILEIATSKNEDEIVLDFFAGSASLAQAVMELNRTEGRRLRFILVQLPEPTLPNTPAFDAGFKTIADIARRRIALAGKKVAGEQNTQLKLEGSLKPDLGFKAFTLDRSNFRVWNGGSSSNEDVGSQIEMHVDHLSKASSADDVLYEILLKSGFSLDTGVSVIELAGKQVYSIAEGALLVCLEKEITPNLMDALAEANPLQVICLDEGFKGNDQLKTNAVQTFKARAQAEESEIVFKTV</sequence>
<dbReference type="EC" id="2.1.1.72" evidence="1"/>
<dbReference type="InterPro" id="IPR029063">
    <property type="entry name" value="SAM-dependent_MTases_sf"/>
</dbReference>
<dbReference type="REBASE" id="197848">
    <property type="entry name" value="M.NvuAb1ORF3030P"/>
</dbReference>
<dbReference type="SUPFAM" id="SSF53335">
    <property type="entry name" value="S-adenosyl-L-methionine-dependent methyltransferases"/>
    <property type="match status" value="1"/>
</dbReference>
<dbReference type="STRING" id="29421.B2M20_03030"/>
<evidence type="ECO:0000256" key="2">
    <source>
        <dbReference type="ARBA" id="ARBA00022603"/>
    </source>
</evidence>
<comment type="catalytic activity">
    <reaction evidence="4">
        <text>a 2'-deoxyadenosine in DNA + S-adenosyl-L-methionine = an N(6)-methyl-2'-deoxyadenosine in DNA + S-adenosyl-L-homocysteine + H(+)</text>
        <dbReference type="Rhea" id="RHEA:15197"/>
        <dbReference type="Rhea" id="RHEA-COMP:12418"/>
        <dbReference type="Rhea" id="RHEA-COMP:12419"/>
        <dbReference type="ChEBI" id="CHEBI:15378"/>
        <dbReference type="ChEBI" id="CHEBI:57856"/>
        <dbReference type="ChEBI" id="CHEBI:59789"/>
        <dbReference type="ChEBI" id="CHEBI:90615"/>
        <dbReference type="ChEBI" id="CHEBI:90616"/>
        <dbReference type="EC" id="2.1.1.72"/>
    </reaction>
</comment>
<dbReference type="RefSeq" id="WP_079445629.1">
    <property type="nucleotide sequence ID" value="NZ_MWPQ01000008.1"/>
</dbReference>
<evidence type="ECO:0000313" key="6">
    <source>
        <dbReference type="EMBL" id="OPH84189.1"/>
    </source>
</evidence>
<keyword evidence="2" id="KW-0489">Methyltransferase</keyword>
<dbReference type="Proteomes" id="UP000189940">
    <property type="component" value="Unassembled WGS sequence"/>
</dbReference>
<dbReference type="InterPro" id="IPR002941">
    <property type="entry name" value="DNA_methylase_N4/N6"/>
</dbReference>
<evidence type="ECO:0000256" key="4">
    <source>
        <dbReference type="ARBA" id="ARBA00047942"/>
    </source>
</evidence>
<dbReference type="GO" id="GO:0032259">
    <property type="term" value="P:methylation"/>
    <property type="evidence" value="ECO:0007669"/>
    <property type="project" value="UniProtKB-KW"/>
</dbReference>
<dbReference type="EMBL" id="MWPQ01000008">
    <property type="protein sequence ID" value="OPH84189.1"/>
    <property type="molecule type" value="Genomic_DNA"/>
</dbReference>
<reference evidence="6 7" key="1">
    <citation type="submission" date="2017-02" db="EMBL/GenBank/DDBJ databases">
        <title>Genome sequence of the nitrite-oxidizing bacterium Nitrobacter vulgaris strain Ab1.</title>
        <authorList>
            <person name="Mellbye B.L."/>
            <person name="Davis E.W."/>
            <person name="Spieck E."/>
            <person name="Chang J.H."/>
            <person name="Bottomley P.J."/>
            <person name="Sayavedra-Soto L.A."/>
        </authorList>
    </citation>
    <scope>NUCLEOTIDE SEQUENCE [LARGE SCALE GENOMIC DNA]</scope>
    <source>
        <strain evidence="6 7">Ab1</strain>
    </source>
</reference>
<evidence type="ECO:0000259" key="5">
    <source>
        <dbReference type="Pfam" id="PF01555"/>
    </source>
</evidence>
<evidence type="ECO:0000256" key="3">
    <source>
        <dbReference type="ARBA" id="ARBA00022679"/>
    </source>
</evidence>
<dbReference type="GO" id="GO:0003677">
    <property type="term" value="F:DNA binding"/>
    <property type="evidence" value="ECO:0007669"/>
    <property type="project" value="InterPro"/>
</dbReference>
<accession>A0A1V4I245</accession>